<evidence type="ECO:0000259" key="11">
    <source>
        <dbReference type="PROSITE" id="PS51396"/>
    </source>
</evidence>
<reference evidence="13" key="1">
    <citation type="submission" date="2011-05" db="EMBL/GenBank/DDBJ databases">
        <authorList>
            <person name="Richards S.R."/>
            <person name="Qu J."/>
            <person name="Jiang H."/>
            <person name="Jhangiani S.N."/>
            <person name="Agravi P."/>
            <person name="Goodspeed R."/>
            <person name="Gross S."/>
            <person name="Mandapat C."/>
            <person name="Jackson L."/>
            <person name="Mathew T."/>
            <person name="Pu L."/>
            <person name="Thornton R."/>
            <person name="Saada N."/>
            <person name="Wilczek-Boney K.B."/>
            <person name="Lee S."/>
            <person name="Kovar C."/>
            <person name="Wu Y."/>
            <person name="Scherer S.E."/>
            <person name="Worley K.C."/>
            <person name="Muzny D.M."/>
            <person name="Gibbs R."/>
        </authorList>
    </citation>
    <scope>NUCLEOTIDE SEQUENCE</scope>
    <source>
        <strain evidence="13">Brora</strain>
    </source>
</reference>
<dbReference type="SUPFAM" id="SSF50978">
    <property type="entry name" value="WD40 repeat-like"/>
    <property type="match status" value="1"/>
</dbReference>
<dbReference type="STRING" id="126957.T1J7G6"/>
<name>T1J7G6_STRMM</name>
<feature type="region of interest" description="Disordered" evidence="9">
    <location>
        <begin position="456"/>
        <end position="519"/>
    </location>
</feature>
<dbReference type="Proteomes" id="UP000014500">
    <property type="component" value="Unassembled WGS sequence"/>
</dbReference>
<dbReference type="PROSITE" id="PS50082">
    <property type="entry name" value="WD_REPEATS_2"/>
    <property type="match status" value="3"/>
</dbReference>
<dbReference type="InterPro" id="IPR016024">
    <property type="entry name" value="ARM-type_fold"/>
</dbReference>
<dbReference type="PhylomeDB" id="T1J7G6"/>
<keyword evidence="13" id="KW-1185">Reference proteome</keyword>
<evidence type="ECO:0000313" key="13">
    <source>
        <dbReference type="Proteomes" id="UP000014500"/>
    </source>
</evidence>
<comment type="similarity">
    <text evidence="3">Belongs to the WD repeat PLAP family.</text>
</comment>
<dbReference type="Gene3D" id="2.130.10.10">
    <property type="entry name" value="YVTN repeat-like/Quinoprotein amine dehydrogenase"/>
    <property type="match status" value="1"/>
</dbReference>
<dbReference type="AlphaFoldDB" id="T1J7G6"/>
<evidence type="ECO:0000256" key="1">
    <source>
        <dbReference type="ARBA" id="ARBA00004123"/>
    </source>
</evidence>
<dbReference type="PANTHER" id="PTHR19849">
    <property type="entry name" value="PHOSPHOLIPASE A-2-ACTIVATING PROTEIN"/>
    <property type="match status" value="1"/>
</dbReference>
<dbReference type="GO" id="GO:0005634">
    <property type="term" value="C:nucleus"/>
    <property type="evidence" value="ECO:0007669"/>
    <property type="project" value="UniProtKB-SubCell"/>
</dbReference>
<dbReference type="Gene3D" id="1.25.10.10">
    <property type="entry name" value="Leucine-rich Repeat Variant"/>
    <property type="match status" value="1"/>
</dbReference>
<dbReference type="Pfam" id="PF08324">
    <property type="entry name" value="PUL"/>
    <property type="match status" value="1"/>
</dbReference>
<sequence length="782" mass="85781">MASYKLRCNLIGHSMDVRAIALGYLPEDSIITGSRDRSAKIWVPNEDDSSYTEFMSTVNHSNFVSAICVLPPTDEYPKGIILTGSNDRVICAFTIDSSTPLYQLIGHTNTVCALAVGKFGTVLSGSWDQTAKVWLNQKLLMSLTGHAAAVWAVAIMSEQGLILTGSADKTIRMWKAGNCEKIFTGHTDCVRGLTVVSSTEFLSCANDATIRRWNITGDCTQTYYGHTNFVYGVALLQNSDNFVSVGEDRTVRVWKKSENVQTIRLPAQSVWCVTVLKNGDIAVGASDGIARIFTTRAQDQASPELLCAFEEEVSKSTINTGEIGDLKVSDLPGKAALFERGKRDGQTKMVRDGDVVTLHQWNEEETRWIKVGDVVGANETHNPSGSKTVFEGKEYDFVFSVDIEDGKPALNLPYNVTENPWSAAQRFIDKNELSQLFLDQVANFIIENAKGVNLDSLPTQGSSDPLTGGSRYVPQGIGSSQETVRQVSDPFTGSGRYIPSSGSLRPEINNAGDSQVQGSRDSRYFPQVTFLTFDTSNPSAILGKLREFNAKTGDGEHKIEDLMLEEVCKLTNPQTEGNAFQIAGLEKMLQWPHDILFPVLDVLRVAIKHDKVANHFCSEHTAPQFLGYLLEHMRPTALSANQMLALRTLCNMSVCPQGQKILLSNRDSIVGHLLRVLPSNNKNIQIAVSTLFLNFSVMLLLRGDLEAKAQCVSALAMLGQHTKDGEAIFRLLVCLGTLIHLDDDTLSLAISLNLGNFVRDMKKVTDPGKVALCACDLELLLH</sequence>
<feature type="compositionally biased region" description="Polar residues" evidence="9">
    <location>
        <begin position="477"/>
        <end position="491"/>
    </location>
</feature>
<evidence type="ECO:0000256" key="5">
    <source>
        <dbReference type="ARBA" id="ARBA00022574"/>
    </source>
</evidence>
<dbReference type="InterPro" id="IPR011989">
    <property type="entry name" value="ARM-like"/>
</dbReference>
<feature type="domain" description="PFU" evidence="10">
    <location>
        <begin position="360"/>
        <end position="459"/>
    </location>
</feature>
<dbReference type="Pfam" id="PF00400">
    <property type="entry name" value="WD40"/>
    <property type="match status" value="5"/>
</dbReference>
<dbReference type="PROSITE" id="PS51396">
    <property type="entry name" value="PUL"/>
    <property type="match status" value="1"/>
</dbReference>
<dbReference type="GO" id="GO:0043130">
    <property type="term" value="F:ubiquitin binding"/>
    <property type="evidence" value="ECO:0007669"/>
    <property type="project" value="TreeGrafter"/>
</dbReference>
<keyword evidence="5 8" id="KW-0853">WD repeat</keyword>
<dbReference type="InterPro" id="IPR015943">
    <property type="entry name" value="WD40/YVTN_repeat-like_dom_sf"/>
</dbReference>
<dbReference type="InterPro" id="IPR013535">
    <property type="entry name" value="PUL_dom"/>
</dbReference>
<dbReference type="eggNOG" id="KOG0301">
    <property type="taxonomic scope" value="Eukaryota"/>
</dbReference>
<evidence type="ECO:0000256" key="3">
    <source>
        <dbReference type="ARBA" id="ARBA00008495"/>
    </source>
</evidence>
<dbReference type="InterPro" id="IPR015155">
    <property type="entry name" value="PFU"/>
</dbReference>
<evidence type="ECO:0000256" key="9">
    <source>
        <dbReference type="SAM" id="MobiDB-lite"/>
    </source>
</evidence>
<dbReference type="InterPro" id="IPR036322">
    <property type="entry name" value="WD40_repeat_dom_sf"/>
</dbReference>
<dbReference type="PANTHER" id="PTHR19849:SF0">
    <property type="entry name" value="PHOSPHOLIPASE A-2-ACTIVATING PROTEIN"/>
    <property type="match status" value="1"/>
</dbReference>
<evidence type="ECO:0000256" key="4">
    <source>
        <dbReference type="ARBA" id="ARBA00022490"/>
    </source>
</evidence>
<keyword evidence="6" id="KW-0677">Repeat</keyword>
<keyword evidence="7" id="KW-0539">Nucleus</keyword>
<comment type="subcellular location">
    <subcellularLocation>
        <location evidence="2">Cytoplasm</location>
    </subcellularLocation>
    <subcellularLocation>
        <location evidence="1">Nucleus</location>
    </subcellularLocation>
</comment>
<dbReference type="CDD" id="cd00200">
    <property type="entry name" value="WD40"/>
    <property type="match status" value="1"/>
</dbReference>
<dbReference type="HOGENOM" id="CLU_011791_2_0_1"/>
<dbReference type="SMART" id="SM00320">
    <property type="entry name" value="WD40"/>
    <property type="match status" value="7"/>
</dbReference>
<dbReference type="GO" id="GO:0005737">
    <property type="term" value="C:cytoplasm"/>
    <property type="evidence" value="ECO:0007669"/>
    <property type="project" value="UniProtKB-SubCell"/>
</dbReference>
<evidence type="ECO:0000256" key="8">
    <source>
        <dbReference type="PROSITE-ProRule" id="PRU00221"/>
    </source>
</evidence>
<dbReference type="PROSITE" id="PS51394">
    <property type="entry name" value="PFU"/>
    <property type="match status" value="1"/>
</dbReference>
<dbReference type="GO" id="GO:0010992">
    <property type="term" value="P:ubiquitin recycling"/>
    <property type="evidence" value="ECO:0007669"/>
    <property type="project" value="TreeGrafter"/>
</dbReference>
<organism evidence="12 13">
    <name type="scientific">Strigamia maritima</name>
    <name type="common">European centipede</name>
    <name type="synonym">Geophilus maritimus</name>
    <dbReference type="NCBI Taxonomy" id="126957"/>
    <lineage>
        <taxon>Eukaryota</taxon>
        <taxon>Metazoa</taxon>
        <taxon>Ecdysozoa</taxon>
        <taxon>Arthropoda</taxon>
        <taxon>Myriapoda</taxon>
        <taxon>Chilopoda</taxon>
        <taxon>Pleurostigmophora</taxon>
        <taxon>Geophilomorpha</taxon>
        <taxon>Linotaeniidae</taxon>
        <taxon>Strigamia</taxon>
    </lineage>
</organism>
<evidence type="ECO:0000259" key="10">
    <source>
        <dbReference type="PROSITE" id="PS51394"/>
    </source>
</evidence>
<dbReference type="OMA" id="DKCIYYW"/>
<feature type="compositionally biased region" description="Polar residues" evidence="9">
    <location>
        <begin position="456"/>
        <end position="465"/>
    </location>
</feature>
<feature type="repeat" description="WD" evidence="8">
    <location>
        <begin position="143"/>
        <end position="184"/>
    </location>
</feature>
<accession>T1J7G6</accession>
<feature type="repeat" description="WD" evidence="8">
    <location>
        <begin position="223"/>
        <end position="255"/>
    </location>
</feature>
<dbReference type="EMBL" id="JH431929">
    <property type="status" value="NOT_ANNOTATED_CDS"/>
    <property type="molecule type" value="Genomic_DNA"/>
</dbReference>
<keyword evidence="4" id="KW-0963">Cytoplasm</keyword>
<protein>
    <recommendedName>
        <fullName evidence="14">Phospholipase A-2-activating protein</fullName>
    </recommendedName>
</protein>
<dbReference type="SUPFAM" id="SSF48371">
    <property type="entry name" value="ARM repeat"/>
    <property type="match status" value="1"/>
</dbReference>
<feature type="domain" description="PUL" evidence="11">
    <location>
        <begin position="523"/>
        <end position="780"/>
    </location>
</feature>
<dbReference type="FunFam" id="2.130.10.10:FF:000175">
    <property type="entry name" value="Phospholipase A-2-activating protein"/>
    <property type="match status" value="1"/>
</dbReference>
<evidence type="ECO:0000313" key="12">
    <source>
        <dbReference type="EnsemblMetazoa" id="SMAR009609-PA"/>
    </source>
</evidence>
<evidence type="ECO:0000256" key="2">
    <source>
        <dbReference type="ARBA" id="ARBA00004496"/>
    </source>
</evidence>
<dbReference type="EnsemblMetazoa" id="SMAR009609-RA">
    <property type="protein sequence ID" value="SMAR009609-PA"/>
    <property type="gene ID" value="SMAR009609"/>
</dbReference>
<dbReference type="GO" id="GO:0043161">
    <property type="term" value="P:proteasome-mediated ubiquitin-dependent protein catabolic process"/>
    <property type="evidence" value="ECO:0007669"/>
    <property type="project" value="TreeGrafter"/>
</dbReference>
<evidence type="ECO:0000256" key="7">
    <source>
        <dbReference type="ARBA" id="ARBA00023242"/>
    </source>
</evidence>
<dbReference type="Pfam" id="PF09070">
    <property type="entry name" value="PFU"/>
    <property type="match status" value="1"/>
</dbReference>
<dbReference type="InterPro" id="IPR001680">
    <property type="entry name" value="WD40_rpt"/>
</dbReference>
<dbReference type="InterPro" id="IPR038122">
    <property type="entry name" value="PFU_sf"/>
</dbReference>
<reference evidence="12" key="2">
    <citation type="submission" date="2015-02" db="UniProtKB">
        <authorList>
            <consortium name="EnsemblMetazoa"/>
        </authorList>
    </citation>
    <scope>IDENTIFICATION</scope>
</reference>
<evidence type="ECO:0000256" key="6">
    <source>
        <dbReference type="ARBA" id="ARBA00022737"/>
    </source>
</evidence>
<evidence type="ECO:0008006" key="14">
    <source>
        <dbReference type="Google" id="ProtNLM"/>
    </source>
</evidence>
<feature type="repeat" description="WD" evidence="8">
    <location>
        <begin position="10"/>
        <end position="42"/>
    </location>
</feature>
<dbReference type="Gene3D" id="3.10.20.870">
    <property type="entry name" value="PFU (PLAA family ubiquitin binding), C-terminal domain"/>
    <property type="match status" value="1"/>
</dbReference>
<dbReference type="PROSITE" id="PS50294">
    <property type="entry name" value="WD_REPEATS_REGION"/>
    <property type="match status" value="2"/>
</dbReference>
<proteinExistence type="inferred from homology"/>